<evidence type="ECO:0000259" key="2">
    <source>
        <dbReference type="Pfam" id="PF07883"/>
    </source>
</evidence>
<dbReference type="InterPro" id="IPR029044">
    <property type="entry name" value="Nucleotide-diphossugar_trans"/>
</dbReference>
<dbReference type="Gene3D" id="3.90.550.10">
    <property type="entry name" value="Spore Coat Polysaccharide Biosynthesis Protein SpsA, Chain A"/>
    <property type="match status" value="1"/>
</dbReference>
<dbReference type="InterPro" id="IPR013096">
    <property type="entry name" value="Cupin_2"/>
</dbReference>
<name>A0ABU7VY65_9BACL</name>
<dbReference type="InterPro" id="IPR051161">
    <property type="entry name" value="Mannose-6P_isomerase_type2"/>
</dbReference>
<dbReference type="EMBL" id="JAZHPZ010000010">
    <property type="protein sequence ID" value="MEF2967859.1"/>
    <property type="molecule type" value="Genomic_DNA"/>
</dbReference>
<organism evidence="3 4">
    <name type="scientific">Paenibacillus haidiansis</name>
    <dbReference type="NCBI Taxonomy" id="1574488"/>
    <lineage>
        <taxon>Bacteria</taxon>
        <taxon>Bacillati</taxon>
        <taxon>Bacillota</taxon>
        <taxon>Bacilli</taxon>
        <taxon>Bacillales</taxon>
        <taxon>Paenibacillaceae</taxon>
        <taxon>Paenibacillus</taxon>
    </lineage>
</organism>
<dbReference type="InterPro" id="IPR011051">
    <property type="entry name" value="RmlC_Cupin_sf"/>
</dbReference>
<dbReference type="RefSeq" id="WP_331848097.1">
    <property type="nucleotide sequence ID" value="NZ_JAZHPZ010000010.1"/>
</dbReference>
<protein>
    <submittedName>
        <fullName evidence="3">Sugar phosphate nucleotidyltransferase</fullName>
    </submittedName>
</protein>
<dbReference type="SUPFAM" id="SSF53448">
    <property type="entry name" value="Nucleotide-diphospho-sugar transferases"/>
    <property type="match status" value="1"/>
</dbReference>
<reference evidence="3 4" key="1">
    <citation type="submission" date="2024-02" db="EMBL/GenBank/DDBJ databases">
        <title>A nitrogen-fixing paenibacillus bacterium.</title>
        <authorList>
            <person name="Zhang W.L."/>
            <person name="Chen S.F."/>
        </authorList>
    </citation>
    <scope>NUCLEOTIDE SEQUENCE [LARGE SCALE GENOMIC DNA]</scope>
    <source>
        <strain evidence="3 4">M1</strain>
    </source>
</reference>
<dbReference type="PANTHER" id="PTHR46390:SF1">
    <property type="entry name" value="MANNOSE-1-PHOSPHATE GUANYLYLTRANSFERASE"/>
    <property type="match status" value="1"/>
</dbReference>
<evidence type="ECO:0000259" key="1">
    <source>
        <dbReference type="Pfam" id="PF00483"/>
    </source>
</evidence>
<feature type="domain" description="Nucleotidyl transferase" evidence="1">
    <location>
        <begin position="1"/>
        <end position="263"/>
    </location>
</feature>
<dbReference type="PANTHER" id="PTHR46390">
    <property type="entry name" value="MANNOSE-1-PHOSPHATE GUANYLYLTRANSFERASE"/>
    <property type="match status" value="1"/>
</dbReference>
<keyword evidence="4" id="KW-1185">Reference proteome</keyword>
<dbReference type="SUPFAM" id="SSF51182">
    <property type="entry name" value="RmlC-like cupins"/>
    <property type="match status" value="1"/>
</dbReference>
<gene>
    <name evidence="3" type="ORF">V3851_18675</name>
</gene>
<accession>A0ABU7VY65</accession>
<dbReference type="Pfam" id="PF07883">
    <property type="entry name" value="Cupin_2"/>
    <property type="match status" value="1"/>
</dbReference>
<proteinExistence type="predicted"/>
<dbReference type="InterPro" id="IPR014710">
    <property type="entry name" value="RmlC-like_jellyroll"/>
</dbReference>
<evidence type="ECO:0000313" key="3">
    <source>
        <dbReference type="EMBL" id="MEF2967859.1"/>
    </source>
</evidence>
<evidence type="ECO:0000313" key="4">
    <source>
        <dbReference type="Proteomes" id="UP001306950"/>
    </source>
</evidence>
<comment type="caution">
    <text evidence="3">The sequence shown here is derived from an EMBL/GenBank/DDBJ whole genome shotgun (WGS) entry which is preliminary data.</text>
</comment>
<dbReference type="InterPro" id="IPR005835">
    <property type="entry name" value="NTP_transferase_dom"/>
</dbReference>
<dbReference type="Pfam" id="PF00483">
    <property type="entry name" value="NTP_transferase"/>
    <property type="match status" value="1"/>
</dbReference>
<dbReference type="Proteomes" id="UP001306950">
    <property type="component" value="Unassembled WGS sequence"/>
</dbReference>
<feature type="domain" description="Cupin type-2" evidence="2">
    <location>
        <begin position="360"/>
        <end position="417"/>
    </location>
</feature>
<sequence length="449" mass="48943">MLLSGGSGKRLWPLSNEVRSKAFLKLLRSPDGGTESMIQRVCRGLEEAELLQCCCIVTHHTQTEITRRHAGGIIPVLGEPQKRGTFTAIALAAAYFHSVEGLGPDETVIVLPVDSFVEPSFFELLRLLPGALGDSGAEVALLGTVPRFPSDAFGYIVPKSWKRDGEYFQVGSFIEKPDKAMAEKLISQGALWNCGVFACSLRYLLSCMAERGIPPLYDRLLERYDSLPQESFDREVVEKTGRAVVLPYDGAWNDLGDWEQLCRHLKDRVTGKGHVSEDSRDTHLVNELAIPIRVVGAPGLIIAASPDGILVAGKSEASRIKNELQAACPLPMYEEKRWGSSVILDISISDEGRETVISKVKMEPGTHTSHHLHRGATETWTIAAGSGEYVLGGVVKQISAGESVFISPGVPHSIRALTLLEIIQVETGTPPVKEDIVKLPPIWDGDLHG</sequence>
<dbReference type="Gene3D" id="2.60.120.10">
    <property type="entry name" value="Jelly Rolls"/>
    <property type="match status" value="1"/>
</dbReference>